<dbReference type="EnsemblMetazoa" id="MESCA008245-RA">
    <property type="protein sequence ID" value="MESCA008245-PA"/>
    <property type="gene ID" value="MESCA008245"/>
</dbReference>
<dbReference type="Proteomes" id="UP000015102">
    <property type="component" value="Unassembled WGS sequence"/>
</dbReference>
<sequence length="103" mass="11604">MVLCYGCAMNTNCALGTKYGKILERQLQKDFQIGFVETLAQEMASNEENTMDVFGSIAKIVKHNRSVKGEKKDWNAIVRSNTIHSNPIGTKRSSIIRRQQLSL</sequence>
<proteinExistence type="predicted"/>
<protein>
    <submittedName>
        <fullName evidence="1">Uncharacterized protein</fullName>
    </submittedName>
</protein>
<dbReference type="HOGENOM" id="CLU_2270468_0_0_1"/>
<keyword evidence="2" id="KW-1185">Reference proteome</keyword>
<dbReference type="AlphaFoldDB" id="T1GWR6"/>
<evidence type="ECO:0000313" key="2">
    <source>
        <dbReference type="Proteomes" id="UP000015102"/>
    </source>
</evidence>
<dbReference type="STRING" id="36166.T1GWR6"/>
<reference evidence="1" key="2">
    <citation type="submission" date="2015-06" db="UniProtKB">
        <authorList>
            <consortium name="EnsemblMetazoa"/>
        </authorList>
    </citation>
    <scope>IDENTIFICATION</scope>
</reference>
<name>T1GWR6_MEGSC</name>
<dbReference type="EMBL" id="CAQQ02393011">
    <property type="status" value="NOT_ANNOTATED_CDS"/>
    <property type="molecule type" value="Genomic_DNA"/>
</dbReference>
<accession>T1GWR6</accession>
<organism evidence="1 2">
    <name type="scientific">Megaselia scalaris</name>
    <name type="common">Humpbacked fly</name>
    <name type="synonym">Phora scalaris</name>
    <dbReference type="NCBI Taxonomy" id="36166"/>
    <lineage>
        <taxon>Eukaryota</taxon>
        <taxon>Metazoa</taxon>
        <taxon>Ecdysozoa</taxon>
        <taxon>Arthropoda</taxon>
        <taxon>Hexapoda</taxon>
        <taxon>Insecta</taxon>
        <taxon>Pterygota</taxon>
        <taxon>Neoptera</taxon>
        <taxon>Endopterygota</taxon>
        <taxon>Diptera</taxon>
        <taxon>Brachycera</taxon>
        <taxon>Muscomorpha</taxon>
        <taxon>Platypezoidea</taxon>
        <taxon>Phoridae</taxon>
        <taxon>Megaseliini</taxon>
        <taxon>Megaselia</taxon>
    </lineage>
</organism>
<reference evidence="2" key="1">
    <citation type="submission" date="2013-02" db="EMBL/GenBank/DDBJ databases">
        <authorList>
            <person name="Hughes D."/>
        </authorList>
    </citation>
    <scope>NUCLEOTIDE SEQUENCE</scope>
    <source>
        <strain>Durham</strain>
        <strain evidence="2">NC isolate 2 -- Noor lab</strain>
    </source>
</reference>
<evidence type="ECO:0000313" key="1">
    <source>
        <dbReference type="EnsemblMetazoa" id="MESCA008245-PA"/>
    </source>
</evidence>